<comment type="function">
    <text evidence="2">Destroys radicals which are normally produced within the cells and which are toxic to biological systems.</text>
</comment>
<evidence type="ECO:0000256" key="1">
    <source>
        <dbReference type="ARBA" id="ARBA00010457"/>
    </source>
</evidence>
<dbReference type="GO" id="GO:0004784">
    <property type="term" value="F:superoxide dismutase activity"/>
    <property type="evidence" value="ECO:0007669"/>
    <property type="project" value="UniProtKB-EC"/>
</dbReference>
<dbReference type="OrthoDB" id="5431326at2"/>
<dbReference type="EMBL" id="CYPW01000024">
    <property type="protein sequence ID" value="CUH52789.1"/>
    <property type="molecule type" value="Genomic_DNA"/>
</dbReference>
<reference evidence="5 6" key="1">
    <citation type="submission" date="2015-09" db="EMBL/GenBank/DDBJ databases">
        <authorList>
            <consortium name="Swine Surveillance"/>
        </authorList>
    </citation>
    <scope>NUCLEOTIDE SEQUENCE [LARGE SCALE GENOMIC DNA]</scope>
    <source>
        <strain evidence="5 6">CECT 7688</strain>
    </source>
</reference>
<evidence type="ECO:0000256" key="2">
    <source>
        <dbReference type="RuleBase" id="RU000393"/>
    </source>
</evidence>
<dbReference type="SUPFAM" id="SSF49329">
    <property type="entry name" value="Cu,Zn superoxide dismutase-like"/>
    <property type="match status" value="1"/>
</dbReference>
<keyword evidence="2" id="KW-0479">Metal-binding</keyword>
<proteinExistence type="inferred from homology"/>
<feature type="chain" id="PRO_5006061867" description="Superoxide dismutase [Cu-Zn]" evidence="3">
    <location>
        <begin position="27"/>
        <end position="183"/>
    </location>
</feature>
<keyword evidence="2 5" id="KW-0560">Oxidoreductase</keyword>
<comment type="cofactor">
    <cofactor evidence="2">
        <name>Zn(2+)</name>
        <dbReference type="ChEBI" id="CHEBI:29105"/>
    </cofactor>
    <text evidence="2">Binds 1 zinc ion per subunit.</text>
</comment>
<keyword evidence="2" id="KW-0862">Zinc</keyword>
<organism evidence="5 6">
    <name type="scientific">Shimia marina</name>
    <dbReference type="NCBI Taxonomy" id="321267"/>
    <lineage>
        <taxon>Bacteria</taxon>
        <taxon>Pseudomonadati</taxon>
        <taxon>Pseudomonadota</taxon>
        <taxon>Alphaproteobacteria</taxon>
        <taxon>Rhodobacterales</taxon>
        <taxon>Roseobacteraceae</taxon>
    </lineage>
</organism>
<dbReference type="AlphaFoldDB" id="A0A0P1EQN8"/>
<dbReference type="InterPro" id="IPR036423">
    <property type="entry name" value="SOD-like_Cu/Zn_dom_sf"/>
</dbReference>
<gene>
    <name evidence="5" type="primary">sodC</name>
    <name evidence="5" type="ORF">SHM7688_02236</name>
</gene>
<keyword evidence="6" id="KW-1185">Reference proteome</keyword>
<dbReference type="STRING" id="321267.SHM7688_02236"/>
<comment type="similarity">
    <text evidence="1 2">Belongs to the Cu-Zn superoxide dismutase family.</text>
</comment>
<protein>
    <recommendedName>
        <fullName evidence="2">Superoxide dismutase [Cu-Zn]</fullName>
        <ecNumber evidence="2">1.15.1.1</ecNumber>
    </recommendedName>
</protein>
<evidence type="ECO:0000259" key="4">
    <source>
        <dbReference type="Pfam" id="PF00080"/>
    </source>
</evidence>
<dbReference type="InterPro" id="IPR024134">
    <property type="entry name" value="SOD_Cu/Zn_/chaperone"/>
</dbReference>
<name>A0A0P1EQN8_9RHOB</name>
<feature type="domain" description="Superoxide dismutase copper/zinc binding" evidence="4">
    <location>
        <begin position="49"/>
        <end position="180"/>
    </location>
</feature>
<dbReference type="RefSeq" id="WP_058239993.1">
    <property type="nucleotide sequence ID" value="NZ_CYPW01000024.1"/>
</dbReference>
<dbReference type="PROSITE" id="PS00332">
    <property type="entry name" value="SOD_CU_ZN_2"/>
    <property type="match status" value="1"/>
</dbReference>
<evidence type="ECO:0000256" key="3">
    <source>
        <dbReference type="SAM" id="SignalP"/>
    </source>
</evidence>
<dbReference type="InterPro" id="IPR018152">
    <property type="entry name" value="SOD_Cu/Zn_BS"/>
</dbReference>
<sequence length="183" mass="18619">MTILNTSLRTGALIAAMLVPASLLHAGDAPQITASASSSLINNAGETIGAASFMQGPRGILIQLSVEGLPPGKHGMHFHAVGNCAPLDSFKGAHGHIMPGNLPHGFFHVDGPHAGNLPNLIVGADGTAEVELYTNLLMLDQGAGKVLDEDGSTLVIHANPDDHFTQPIGGSGGRIACGVITAN</sequence>
<evidence type="ECO:0000313" key="6">
    <source>
        <dbReference type="Proteomes" id="UP000054823"/>
    </source>
</evidence>
<dbReference type="PANTHER" id="PTHR10003">
    <property type="entry name" value="SUPEROXIDE DISMUTASE CU-ZN -RELATED"/>
    <property type="match status" value="1"/>
</dbReference>
<dbReference type="Proteomes" id="UP000054823">
    <property type="component" value="Unassembled WGS sequence"/>
</dbReference>
<dbReference type="Gene3D" id="2.60.40.200">
    <property type="entry name" value="Superoxide dismutase, copper/zinc binding domain"/>
    <property type="match status" value="1"/>
</dbReference>
<feature type="signal peptide" evidence="3">
    <location>
        <begin position="1"/>
        <end position="26"/>
    </location>
</feature>
<keyword evidence="2" id="KW-0186">Copper</keyword>
<dbReference type="GO" id="GO:0005507">
    <property type="term" value="F:copper ion binding"/>
    <property type="evidence" value="ECO:0007669"/>
    <property type="project" value="InterPro"/>
</dbReference>
<comment type="catalytic activity">
    <reaction evidence="2">
        <text>2 superoxide + 2 H(+) = H2O2 + O2</text>
        <dbReference type="Rhea" id="RHEA:20696"/>
        <dbReference type="ChEBI" id="CHEBI:15378"/>
        <dbReference type="ChEBI" id="CHEBI:15379"/>
        <dbReference type="ChEBI" id="CHEBI:16240"/>
        <dbReference type="ChEBI" id="CHEBI:18421"/>
        <dbReference type="EC" id="1.15.1.1"/>
    </reaction>
</comment>
<dbReference type="CDD" id="cd00305">
    <property type="entry name" value="Cu-Zn_Superoxide_Dismutase"/>
    <property type="match status" value="1"/>
</dbReference>
<accession>A0A0P1EQN8</accession>
<comment type="cofactor">
    <cofactor evidence="2">
        <name>Cu cation</name>
        <dbReference type="ChEBI" id="CHEBI:23378"/>
    </cofactor>
    <text evidence="2">Binds 1 copper ion per subunit.</text>
</comment>
<dbReference type="InterPro" id="IPR001424">
    <property type="entry name" value="SOD_Cu_Zn_dom"/>
</dbReference>
<dbReference type="EC" id="1.15.1.1" evidence="2"/>
<evidence type="ECO:0000313" key="5">
    <source>
        <dbReference type="EMBL" id="CUH52789.1"/>
    </source>
</evidence>
<dbReference type="Pfam" id="PF00080">
    <property type="entry name" value="Sod_Cu"/>
    <property type="match status" value="1"/>
</dbReference>
<keyword evidence="3" id="KW-0732">Signal</keyword>